<dbReference type="PROSITE" id="PS51257">
    <property type="entry name" value="PROKAR_LIPOPROTEIN"/>
    <property type="match status" value="1"/>
</dbReference>
<keyword evidence="6" id="KW-1185">Reference proteome</keyword>
<dbReference type="PANTHER" id="PTHR43248:SF29">
    <property type="entry name" value="TRIPEPTIDYL AMINOPEPTIDASE"/>
    <property type="match status" value="1"/>
</dbReference>
<accession>A0ABU3T8Q7</accession>
<keyword evidence="3 5" id="KW-0378">Hydrolase</keyword>
<dbReference type="InterPro" id="IPR051601">
    <property type="entry name" value="Serine_prot/Carboxylest_S33"/>
</dbReference>
<comment type="similarity">
    <text evidence="1">Belongs to the peptidase S33 family.</text>
</comment>
<reference evidence="5 6" key="1">
    <citation type="submission" date="2023-09" db="EMBL/GenBank/DDBJ databases">
        <title>Microbacterium fusihabitans sp. nov., Microbacterium phycihabitans sp. nov., and Microbacterium cervinum sp. nov., isolated from dried seaweeds of beach.</title>
        <authorList>
            <person name="Lee S.D."/>
        </authorList>
    </citation>
    <scope>NUCLEOTIDE SEQUENCE [LARGE SCALE GENOMIC DNA]</scope>
    <source>
        <strain evidence="5 6">KSW4-17</strain>
    </source>
</reference>
<dbReference type="Proteomes" id="UP001263371">
    <property type="component" value="Unassembled WGS sequence"/>
</dbReference>
<protein>
    <submittedName>
        <fullName evidence="5">Alpha/beta hydrolase</fullName>
    </submittedName>
</protein>
<organism evidence="5 6">
    <name type="scientific">Microbacterium galbum</name>
    <dbReference type="NCBI Taxonomy" id="3075994"/>
    <lineage>
        <taxon>Bacteria</taxon>
        <taxon>Bacillati</taxon>
        <taxon>Actinomycetota</taxon>
        <taxon>Actinomycetes</taxon>
        <taxon>Micrococcales</taxon>
        <taxon>Microbacteriaceae</taxon>
        <taxon>Microbacterium</taxon>
    </lineage>
</organism>
<dbReference type="PANTHER" id="PTHR43248">
    <property type="entry name" value="2-SUCCINYL-6-HYDROXY-2,4-CYCLOHEXADIENE-1-CARBOXYLATE SYNTHASE"/>
    <property type="match status" value="1"/>
</dbReference>
<comment type="caution">
    <text evidence="5">The sequence shown here is derived from an EMBL/GenBank/DDBJ whole genome shotgun (WGS) entry which is preliminary data.</text>
</comment>
<evidence type="ECO:0000313" key="5">
    <source>
        <dbReference type="EMBL" id="MDU0367650.1"/>
    </source>
</evidence>
<sequence>MSVRRRLTALVAGLVGVALALTGCLYAQIPPMAPDGGRSLAPQTEGIDAALLPYYGQTLTWTACGSAGFDCTTVTAPRDYSDPSAGELQLAVIRHRATSGEPLGSLLTNPGGPGVSGVDTVRDSLSLVADEALTRSFDVIGFDPRGVGRSTAVSCYDAAGMDAYLYDVPPGARGSDERNAALEQRQADFAKACEAGSDGILPYISTENAARDMDLLRAVLGDEKLSYLGFSYGSLLGATYAGLFPERVGRMVLDGGIDPSLAGSESGIAQAVGFENALRAFMADCLRTSECPFSGSVDDAMDDVASLLARADARPLAGSDGRLLGADTLLTAIVAALYSDQNWPYLRVALADVQNGDASVAFQLADFYNGRVDGQYTDNTMQALRAYNCVDYPREDDTDETALQQQLEQKAPVVAPYWVGPDACAAWPAPSTGRPAAITAPGSPPILVLGTTGDPATPYAEAQALADQLSQGVLVTYVGEGHLAYNKGDDCVNGAVDDYLVDGTVPGPDLRCE</sequence>
<evidence type="ECO:0000256" key="3">
    <source>
        <dbReference type="ARBA" id="ARBA00022801"/>
    </source>
</evidence>
<proteinExistence type="inferred from homology"/>
<dbReference type="RefSeq" id="WP_315994851.1">
    <property type="nucleotide sequence ID" value="NZ_JAWDIS010000002.1"/>
</dbReference>
<dbReference type="InterPro" id="IPR029058">
    <property type="entry name" value="AB_hydrolase_fold"/>
</dbReference>
<evidence type="ECO:0000259" key="4">
    <source>
        <dbReference type="Pfam" id="PF08386"/>
    </source>
</evidence>
<feature type="domain" description="Peptidase S33 tripeptidyl aminopeptidase-like C-terminal" evidence="4">
    <location>
        <begin position="413"/>
        <end position="512"/>
    </location>
</feature>
<dbReference type="EMBL" id="JAWDIS010000002">
    <property type="protein sequence ID" value="MDU0367650.1"/>
    <property type="molecule type" value="Genomic_DNA"/>
</dbReference>
<dbReference type="InterPro" id="IPR013595">
    <property type="entry name" value="Pept_S33_TAP-like_C"/>
</dbReference>
<name>A0ABU3T8Q7_9MICO</name>
<dbReference type="GO" id="GO:0016787">
    <property type="term" value="F:hydrolase activity"/>
    <property type="evidence" value="ECO:0007669"/>
    <property type="project" value="UniProtKB-KW"/>
</dbReference>
<evidence type="ECO:0000256" key="2">
    <source>
        <dbReference type="ARBA" id="ARBA00022729"/>
    </source>
</evidence>
<gene>
    <name evidence="5" type="ORF">RWH45_10515</name>
</gene>
<dbReference type="SUPFAM" id="SSF53474">
    <property type="entry name" value="alpha/beta-Hydrolases"/>
    <property type="match status" value="1"/>
</dbReference>
<evidence type="ECO:0000313" key="6">
    <source>
        <dbReference type="Proteomes" id="UP001263371"/>
    </source>
</evidence>
<keyword evidence="2" id="KW-0732">Signal</keyword>
<dbReference type="Pfam" id="PF08386">
    <property type="entry name" value="Abhydrolase_4"/>
    <property type="match status" value="1"/>
</dbReference>
<evidence type="ECO:0000256" key="1">
    <source>
        <dbReference type="ARBA" id="ARBA00010088"/>
    </source>
</evidence>
<dbReference type="Gene3D" id="3.40.50.1820">
    <property type="entry name" value="alpha/beta hydrolase"/>
    <property type="match status" value="1"/>
</dbReference>